<evidence type="ECO:0000313" key="1">
    <source>
        <dbReference type="EMBL" id="RSK74730.1"/>
    </source>
</evidence>
<keyword evidence="2" id="KW-1185">Reference proteome</keyword>
<name>A0ABX9ZHJ6_9BURK</name>
<reference evidence="1 2" key="1">
    <citation type="submission" date="2018-12" db="EMBL/GenBank/DDBJ databases">
        <title>Whole genome sequence of a Pandoraea apista isolate from a patient with cystic fibrosis.</title>
        <authorList>
            <person name="Kenna D.T."/>
            <person name="Turton J.F."/>
        </authorList>
    </citation>
    <scope>NUCLEOTIDE SEQUENCE [LARGE SCALE GENOMIC DNA]</scope>
    <source>
        <strain evidence="1 2">Pa13324</strain>
    </source>
</reference>
<dbReference type="Proteomes" id="UP000270216">
    <property type="component" value="Unassembled WGS sequence"/>
</dbReference>
<comment type="caution">
    <text evidence="1">The sequence shown here is derived from an EMBL/GenBank/DDBJ whole genome shotgun (WGS) entry which is preliminary data.</text>
</comment>
<accession>A0ABX9ZHJ6</accession>
<evidence type="ECO:0000313" key="2">
    <source>
        <dbReference type="Proteomes" id="UP000270216"/>
    </source>
</evidence>
<dbReference type="RefSeq" id="WP_107337283.1">
    <property type="nucleotide sequence ID" value="NZ_PYYA01000001.1"/>
</dbReference>
<proteinExistence type="predicted"/>
<protein>
    <submittedName>
        <fullName evidence="1">Uncharacterized protein</fullName>
    </submittedName>
</protein>
<sequence length="176" mass="19748">MNNLATSDAQDIGPKWLCAAHGCMLAGTTKTGADWLCGCHAHVLPMHWQEVTRRMHERSALVRAYLNAATIHPFDWVNGRHRAASDAMARMGRPDLAPAMQTRSVKVFDRKEHAFVDHVRTINEQQSIKHWTERLYLTLIAECTANLEKAKVRSVPTAELPFTPPAVQSLIPEMAE</sequence>
<organism evidence="1 2">
    <name type="scientific">Pandoraea apista</name>
    <dbReference type="NCBI Taxonomy" id="93218"/>
    <lineage>
        <taxon>Bacteria</taxon>
        <taxon>Pseudomonadati</taxon>
        <taxon>Pseudomonadota</taxon>
        <taxon>Betaproteobacteria</taxon>
        <taxon>Burkholderiales</taxon>
        <taxon>Burkholderiaceae</taxon>
        <taxon>Pandoraea</taxon>
    </lineage>
</organism>
<gene>
    <name evidence="1" type="ORF">EJE83_24860</name>
</gene>
<dbReference type="EMBL" id="RWHX01000083">
    <property type="protein sequence ID" value="RSK74730.1"/>
    <property type="molecule type" value="Genomic_DNA"/>
</dbReference>